<gene>
    <name evidence="1" type="ORF">JX265_011417</name>
</gene>
<accession>A0A9P9WC86</accession>
<name>A0A9P9WC86_9PEZI</name>
<protein>
    <submittedName>
        <fullName evidence="1">Uncharacterized protein</fullName>
    </submittedName>
</protein>
<evidence type="ECO:0000313" key="2">
    <source>
        <dbReference type="Proteomes" id="UP000829685"/>
    </source>
</evidence>
<sequence length="72" mass="8244">MDGSQRAGQTATTQFQRTMVQQAPSHRNLAVLHITHRQGPLPKRGSGGPWQWLMANEQPLQHWRVAIFTIMR</sequence>
<evidence type="ECO:0000313" key="1">
    <source>
        <dbReference type="EMBL" id="KAI1856776.1"/>
    </source>
</evidence>
<proteinExistence type="predicted"/>
<reference evidence="1" key="1">
    <citation type="submission" date="2021-03" db="EMBL/GenBank/DDBJ databases">
        <title>Revisited historic fungal species revealed as producer of novel bioactive compounds through whole genome sequencing and comparative genomics.</title>
        <authorList>
            <person name="Vignolle G.A."/>
            <person name="Hochenegger N."/>
            <person name="Mach R.L."/>
            <person name="Mach-Aigner A.R."/>
            <person name="Javad Rahimi M."/>
            <person name="Salim K.A."/>
            <person name="Chan C.M."/>
            <person name="Lim L.B.L."/>
            <person name="Cai F."/>
            <person name="Druzhinina I.S."/>
            <person name="U'Ren J.M."/>
            <person name="Derntl C."/>
        </authorList>
    </citation>
    <scope>NUCLEOTIDE SEQUENCE</scope>
    <source>
        <strain evidence="1">TUCIM 5799</strain>
    </source>
</reference>
<dbReference type="Proteomes" id="UP000829685">
    <property type="component" value="Unassembled WGS sequence"/>
</dbReference>
<dbReference type="AlphaFoldDB" id="A0A9P9WC86"/>
<keyword evidence="2" id="KW-1185">Reference proteome</keyword>
<comment type="caution">
    <text evidence="1">The sequence shown here is derived from an EMBL/GenBank/DDBJ whole genome shotgun (WGS) entry which is preliminary data.</text>
</comment>
<organism evidence="1 2">
    <name type="scientific">Neoarthrinium moseri</name>
    <dbReference type="NCBI Taxonomy" id="1658444"/>
    <lineage>
        <taxon>Eukaryota</taxon>
        <taxon>Fungi</taxon>
        <taxon>Dikarya</taxon>
        <taxon>Ascomycota</taxon>
        <taxon>Pezizomycotina</taxon>
        <taxon>Sordariomycetes</taxon>
        <taxon>Xylariomycetidae</taxon>
        <taxon>Amphisphaeriales</taxon>
        <taxon>Apiosporaceae</taxon>
        <taxon>Neoarthrinium</taxon>
    </lineage>
</organism>
<dbReference type="EMBL" id="JAFIMR010000042">
    <property type="protein sequence ID" value="KAI1856776.1"/>
    <property type="molecule type" value="Genomic_DNA"/>
</dbReference>